<accession>A0A0K1PID9</accession>
<dbReference type="OrthoDB" id="9809733at2"/>
<dbReference type="Proteomes" id="UP000055590">
    <property type="component" value="Chromosome"/>
</dbReference>
<dbReference type="AlphaFoldDB" id="A0A0K1PID9"/>
<feature type="active site" evidence="4">
    <location>
        <position position="81"/>
    </location>
</feature>
<dbReference type="RefSeq" id="WP_082343274.1">
    <property type="nucleotide sequence ID" value="NZ_CP012332.1"/>
</dbReference>
<dbReference type="PROSITE" id="PS51257">
    <property type="entry name" value="PROKAR_LIPOPROTEIN"/>
    <property type="match status" value="1"/>
</dbReference>
<dbReference type="InterPro" id="IPR013766">
    <property type="entry name" value="Thioredoxin_domain"/>
</dbReference>
<feature type="domain" description="Thioredoxin" evidence="7">
    <location>
        <begin position="40"/>
        <end position="206"/>
    </location>
</feature>
<keyword evidence="3 5" id="KW-0560">Oxidoreductase</keyword>
<feature type="region of interest" description="Disordered" evidence="6">
    <location>
        <begin position="26"/>
        <end position="45"/>
    </location>
</feature>
<evidence type="ECO:0000313" key="9">
    <source>
        <dbReference type="Proteomes" id="UP000055590"/>
    </source>
</evidence>
<dbReference type="Gene3D" id="3.40.30.10">
    <property type="entry name" value="Glutaredoxin"/>
    <property type="match status" value="1"/>
</dbReference>
<dbReference type="InterPro" id="IPR029759">
    <property type="entry name" value="GPX_AS"/>
</dbReference>
<dbReference type="PIRSF" id="PIRSF000303">
    <property type="entry name" value="Glutathion_perox"/>
    <property type="match status" value="1"/>
</dbReference>
<dbReference type="STRING" id="1391653.AKJ08_3266"/>
<dbReference type="GO" id="GO:0034599">
    <property type="term" value="P:cellular response to oxidative stress"/>
    <property type="evidence" value="ECO:0007669"/>
    <property type="project" value="TreeGrafter"/>
</dbReference>
<evidence type="ECO:0000256" key="6">
    <source>
        <dbReference type="SAM" id="MobiDB-lite"/>
    </source>
</evidence>
<dbReference type="FunFam" id="3.40.30.10:FF:000010">
    <property type="entry name" value="Glutathione peroxidase"/>
    <property type="match status" value="1"/>
</dbReference>
<dbReference type="PROSITE" id="PS51352">
    <property type="entry name" value="THIOREDOXIN_2"/>
    <property type="match status" value="1"/>
</dbReference>
<evidence type="ECO:0000256" key="1">
    <source>
        <dbReference type="ARBA" id="ARBA00006926"/>
    </source>
</evidence>
<evidence type="ECO:0000256" key="2">
    <source>
        <dbReference type="ARBA" id="ARBA00022559"/>
    </source>
</evidence>
<keyword evidence="9" id="KW-1185">Reference proteome</keyword>
<proteinExistence type="inferred from homology"/>
<evidence type="ECO:0000313" key="8">
    <source>
        <dbReference type="EMBL" id="AKU92879.1"/>
    </source>
</evidence>
<dbReference type="CDD" id="cd00340">
    <property type="entry name" value="GSH_Peroxidase"/>
    <property type="match status" value="1"/>
</dbReference>
<dbReference type="PROSITE" id="PS51355">
    <property type="entry name" value="GLUTATHIONE_PEROXID_3"/>
    <property type="match status" value="1"/>
</dbReference>
<keyword evidence="2 5" id="KW-0575">Peroxidase</keyword>
<dbReference type="Pfam" id="PF00255">
    <property type="entry name" value="GSHPx"/>
    <property type="match status" value="1"/>
</dbReference>
<organism evidence="8 9">
    <name type="scientific">Vulgatibacter incomptus</name>
    <dbReference type="NCBI Taxonomy" id="1391653"/>
    <lineage>
        <taxon>Bacteria</taxon>
        <taxon>Pseudomonadati</taxon>
        <taxon>Myxococcota</taxon>
        <taxon>Myxococcia</taxon>
        <taxon>Myxococcales</taxon>
        <taxon>Cystobacterineae</taxon>
        <taxon>Vulgatibacteraceae</taxon>
        <taxon>Vulgatibacter</taxon>
    </lineage>
</organism>
<dbReference type="PRINTS" id="PR01011">
    <property type="entry name" value="GLUTPROXDASE"/>
</dbReference>
<dbReference type="PANTHER" id="PTHR11592:SF78">
    <property type="entry name" value="GLUTATHIONE PEROXIDASE"/>
    <property type="match status" value="1"/>
</dbReference>
<evidence type="ECO:0000256" key="4">
    <source>
        <dbReference type="PIRSR" id="PIRSR000303-1"/>
    </source>
</evidence>
<dbReference type="InterPro" id="IPR036249">
    <property type="entry name" value="Thioredoxin-like_sf"/>
</dbReference>
<reference evidence="8 9" key="1">
    <citation type="submission" date="2015-08" db="EMBL/GenBank/DDBJ databases">
        <authorList>
            <person name="Babu N.S."/>
            <person name="Beckwith C.J."/>
            <person name="Beseler K.G."/>
            <person name="Brison A."/>
            <person name="Carone J.V."/>
            <person name="Caskin T.P."/>
            <person name="Diamond M."/>
            <person name="Durham M.E."/>
            <person name="Foxe J.M."/>
            <person name="Go M."/>
            <person name="Henderson B.A."/>
            <person name="Jones I.B."/>
            <person name="McGettigan J.A."/>
            <person name="Micheletti S.J."/>
            <person name="Nasrallah M.E."/>
            <person name="Ortiz D."/>
            <person name="Piller C.R."/>
            <person name="Privatt S.R."/>
            <person name="Schneider S.L."/>
            <person name="Sharp S."/>
            <person name="Smith T.C."/>
            <person name="Stanton J.D."/>
            <person name="Ullery H.E."/>
            <person name="Wilson R.J."/>
            <person name="Serrano M.G."/>
            <person name="Buck G."/>
            <person name="Lee V."/>
            <person name="Wang Y."/>
            <person name="Carvalho R."/>
            <person name="Voegtly L."/>
            <person name="Shi R."/>
            <person name="Duckworth R."/>
            <person name="Johnson A."/>
            <person name="Loviza R."/>
            <person name="Walstead R."/>
            <person name="Shah Z."/>
            <person name="Kiflezghi M."/>
            <person name="Wade K."/>
            <person name="Ball S.L."/>
            <person name="Bradley K.W."/>
            <person name="Asai D.J."/>
            <person name="Bowman C.A."/>
            <person name="Russell D.A."/>
            <person name="Pope W.H."/>
            <person name="Jacobs-Sera D."/>
            <person name="Hendrix R.W."/>
            <person name="Hatfull G.F."/>
        </authorList>
    </citation>
    <scope>NUCLEOTIDE SEQUENCE [LARGE SCALE GENOMIC DNA]</scope>
    <source>
        <strain evidence="8 9">DSM 27710</strain>
    </source>
</reference>
<name>A0A0K1PID9_9BACT</name>
<dbReference type="EMBL" id="CP012332">
    <property type="protein sequence ID" value="AKU92879.1"/>
    <property type="molecule type" value="Genomic_DNA"/>
</dbReference>
<evidence type="ECO:0000256" key="5">
    <source>
        <dbReference type="RuleBase" id="RU000499"/>
    </source>
</evidence>
<dbReference type="PROSITE" id="PS00460">
    <property type="entry name" value="GLUTATHIONE_PEROXID_1"/>
    <property type="match status" value="1"/>
</dbReference>
<evidence type="ECO:0000259" key="7">
    <source>
        <dbReference type="PROSITE" id="PS51352"/>
    </source>
</evidence>
<comment type="similarity">
    <text evidence="1 5">Belongs to the glutathione peroxidase family.</text>
</comment>
<dbReference type="SUPFAM" id="SSF52833">
    <property type="entry name" value="Thioredoxin-like"/>
    <property type="match status" value="1"/>
</dbReference>
<feature type="compositionally biased region" description="Low complexity" evidence="6">
    <location>
        <begin position="28"/>
        <end position="40"/>
    </location>
</feature>
<dbReference type="PANTHER" id="PTHR11592">
    <property type="entry name" value="GLUTATHIONE PEROXIDASE"/>
    <property type="match status" value="1"/>
</dbReference>
<evidence type="ECO:0000256" key="3">
    <source>
        <dbReference type="ARBA" id="ARBA00023002"/>
    </source>
</evidence>
<dbReference type="KEGG" id="vin:AKJ08_3266"/>
<sequence>MSKKIGIVLGAALAVAGCNRSEAKQEPTAKAAVDHAPAAPAEKDSKPVIIDHKLESLEGEPVDLSSYRGKAMLLVNVASECGYTPQYEDLEALYQKYKDKGLVVIGLPSNDFGGQEPGSAAEIRKFCDTRFHVTFPMMAKLHAKGDEISPLYRTLTMETPEALRGEVRWNFSKFLVDTNGVPVARFDSKVKPLSDELVQAIEKVLPQG</sequence>
<dbReference type="GO" id="GO:0004601">
    <property type="term" value="F:peroxidase activity"/>
    <property type="evidence" value="ECO:0007669"/>
    <property type="project" value="UniProtKB-KW"/>
</dbReference>
<dbReference type="InterPro" id="IPR000889">
    <property type="entry name" value="Glutathione_peroxidase"/>
</dbReference>
<gene>
    <name evidence="8" type="ORF">AKJ08_3266</name>
</gene>
<protein>
    <recommendedName>
        <fullName evidence="5">Glutathione peroxidase</fullName>
    </recommendedName>
</protein>
<dbReference type="PATRIC" id="fig|1391653.3.peg.3413"/>